<dbReference type="AlphaFoldDB" id="A0A1V0TVE5"/>
<feature type="compositionally biased region" description="Basic and acidic residues" evidence="1">
    <location>
        <begin position="41"/>
        <end position="53"/>
    </location>
</feature>
<dbReference type="Proteomes" id="UP000192726">
    <property type="component" value="Chromosome"/>
</dbReference>
<dbReference type="RefSeq" id="WP_083106876.1">
    <property type="nucleotide sequence ID" value="NZ_CP020569.1"/>
</dbReference>
<reference evidence="2 3" key="1">
    <citation type="submission" date="2017-04" db="EMBL/GenBank/DDBJ databases">
        <title>Complete Genome Sequence of Streptomyces gilvosporeus F607, a Capable Producer of Natamycin.</title>
        <authorList>
            <person name="Zong G."/>
            <person name="Zhong C."/>
            <person name="Fu J."/>
            <person name="Qin R."/>
            <person name="Cao G."/>
        </authorList>
    </citation>
    <scope>NUCLEOTIDE SEQUENCE [LARGE SCALE GENOMIC DNA]</scope>
    <source>
        <strain evidence="2 3">F607</strain>
    </source>
</reference>
<dbReference type="EMBL" id="CP020569">
    <property type="protein sequence ID" value="ARF56853.1"/>
    <property type="molecule type" value="Genomic_DNA"/>
</dbReference>
<keyword evidence="3" id="KW-1185">Reference proteome</keyword>
<protein>
    <submittedName>
        <fullName evidence="2">Uncharacterized protein</fullName>
    </submittedName>
</protein>
<proteinExistence type="predicted"/>
<accession>A0A1V0TVE5</accession>
<name>A0A1V0TVE5_9ACTN</name>
<gene>
    <name evidence="2" type="ORF">B1H19_24160</name>
</gene>
<feature type="region of interest" description="Disordered" evidence="1">
    <location>
        <begin position="38"/>
        <end position="61"/>
    </location>
</feature>
<dbReference type="KEGG" id="sgv:B1H19_24160"/>
<organism evidence="2 3">
    <name type="scientific">Streptomyces gilvosporeus</name>
    <dbReference type="NCBI Taxonomy" id="553510"/>
    <lineage>
        <taxon>Bacteria</taxon>
        <taxon>Bacillati</taxon>
        <taxon>Actinomycetota</taxon>
        <taxon>Actinomycetes</taxon>
        <taxon>Kitasatosporales</taxon>
        <taxon>Streptomycetaceae</taxon>
        <taxon>Streptomyces</taxon>
    </lineage>
</organism>
<evidence type="ECO:0000313" key="2">
    <source>
        <dbReference type="EMBL" id="ARF56853.1"/>
    </source>
</evidence>
<evidence type="ECO:0000313" key="3">
    <source>
        <dbReference type="Proteomes" id="UP000192726"/>
    </source>
</evidence>
<evidence type="ECO:0000256" key="1">
    <source>
        <dbReference type="SAM" id="MobiDB-lite"/>
    </source>
</evidence>
<sequence length="61" mass="6526">MPRTCRSVHLGEPAPDPVPVAGCDVCAALAAQRARAYAAGDRSKATDCNVEMRRHSHPKAR</sequence>